<feature type="non-terminal residue" evidence="2">
    <location>
        <position position="1"/>
    </location>
</feature>
<evidence type="ECO:0000256" key="1">
    <source>
        <dbReference type="SAM" id="MobiDB-lite"/>
    </source>
</evidence>
<evidence type="ECO:0000313" key="3">
    <source>
        <dbReference type="Proteomes" id="UP000784294"/>
    </source>
</evidence>
<gene>
    <name evidence="2" type="ORF">PXEA_LOCUS19163</name>
</gene>
<keyword evidence="3" id="KW-1185">Reference proteome</keyword>
<proteinExistence type="predicted"/>
<feature type="region of interest" description="Disordered" evidence="1">
    <location>
        <begin position="86"/>
        <end position="111"/>
    </location>
</feature>
<organism evidence="2 3">
    <name type="scientific">Protopolystoma xenopodis</name>
    <dbReference type="NCBI Taxonomy" id="117903"/>
    <lineage>
        <taxon>Eukaryota</taxon>
        <taxon>Metazoa</taxon>
        <taxon>Spiralia</taxon>
        <taxon>Lophotrochozoa</taxon>
        <taxon>Platyhelminthes</taxon>
        <taxon>Monogenea</taxon>
        <taxon>Polyopisthocotylea</taxon>
        <taxon>Polystomatidea</taxon>
        <taxon>Polystomatidae</taxon>
        <taxon>Protopolystoma</taxon>
    </lineage>
</organism>
<sequence length="111" mass="11518">TFTYRGRGYHYDPKSNGSGDHSPPLFPGRGRGQCGGAGFLRPGGAGPTGGACGDSYCTVGYSRVASGLVGDRGSCPRGRGGIRGGWAQGFGRGFQRQHHNSESSHMNVSQI</sequence>
<comment type="caution">
    <text evidence="2">The sequence shown here is derived from an EMBL/GenBank/DDBJ whole genome shotgun (WGS) entry which is preliminary data.</text>
</comment>
<reference evidence="2" key="1">
    <citation type="submission" date="2018-11" db="EMBL/GenBank/DDBJ databases">
        <authorList>
            <consortium name="Pathogen Informatics"/>
        </authorList>
    </citation>
    <scope>NUCLEOTIDE SEQUENCE</scope>
</reference>
<dbReference type="EMBL" id="CAAALY010075842">
    <property type="protein sequence ID" value="VEL25723.1"/>
    <property type="molecule type" value="Genomic_DNA"/>
</dbReference>
<protein>
    <submittedName>
        <fullName evidence="2">Uncharacterized protein</fullName>
    </submittedName>
</protein>
<feature type="region of interest" description="Disordered" evidence="1">
    <location>
        <begin position="1"/>
        <end position="30"/>
    </location>
</feature>
<name>A0A3S5AQA0_9PLAT</name>
<dbReference type="Proteomes" id="UP000784294">
    <property type="component" value="Unassembled WGS sequence"/>
</dbReference>
<accession>A0A3S5AQA0</accession>
<dbReference type="AlphaFoldDB" id="A0A3S5AQA0"/>
<evidence type="ECO:0000313" key="2">
    <source>
        <dbReference type="EMBL" id="VEL25723.1"/>
    </source>
</evidence>